<dbReference type="PROSITE" id="PS00092">
    <property type="entry name" value="N6_MTASE"/>
    <property type="match status" value="1"/>
</dbReference>
<dbReference type="GO" id="GO:0032259">
    <property type="term" value="P:methylation"/>
    <property type="evidence" value="ECO:0007669"/>
    <property type="project" value="InterPro"/>
</dbReference>
<protein>
    <recommendedName>
        <fullName evidence="1">DUF1156 domain-containing protein</fullName>
    </recommendedName>
</protein>
<sequence>MRSERNRVRDSSDKRLIEDVIPIDVISRTSASEKVGGRVGHPASMHLWWARRPLAASRAAVYAALTPAEGRTRSLAEESDFFEALCTWGGDEHAIRTARSEVLATSEDGPPKVVDLFSGGGAIPLEALRLGCEVTANELNPVAHLIERMLMEFPQSYPGLADDVRKWGKIWVDQAWQDLAPFYPSVDGGTGQQAFLDDGGSERRLPLAYLWTRTVRCPNPSPGTPEHDAHLVRQTWLGRKKNRLVALRPVVDHSTFTLRYEVVTAANEADLGFDPAEGSRGGEVACRICGAPVKSEYVKKEARAGRMGTAPLAALAAKPNRKGRDYLAVGEYELPDDAECLKRLEELPVAPLDEPLPGTMRITGGTCMVYGFSHYRDLFTPRQALALSTMAAGIRTAYDKACAEGMDTGRAAAMATAFAMALNRVADRLSNLCRLDTKNEGGTNTFARQALPMVWDFYEANPFAGASGDIRKYLKETADLIERLSTLPNAATCVRGSAASLPLASDSQDAVITDPPYYDNISYADLSDFFYVWLKRSIGFLYPTHLGGELTPKKKEAVVAAYRHSGNKGEARQHYEDLMEQAFTEAHRVLKPGAPLICVYAHKTTSGWSSLVESLRTAGFTITEAWPLDTEMPERAVGRGTASLASSIFLVARKRQPDAGVGSEADVMVELGQIIMERRARLEELGITGADLVIATVGAGLRALTRYERVEQDNGEVLPAETFLEMVQNRVLDAIVEGLAGTDPVTRYYLAAQFSYGYAAVPFDEANNLARMAGADLDGPGGLTNGPNPLVAKVKSTVVLRDFEDRGDDPRLGQPNTEASGTMPLYEVESSVAPPLIDVAHGVLWRAEYQPRQIPAYLMSVNVDVDAVRQVIQTLAGRALRASSSESKSREAAAAERLLASWKTMIGDRGLV</sequence>
<evidence type="ECO:0000313" key="2">
    <source>
        <dbReference type="EMBL" id="OUD04059.1"/>
    </source>
</evidence>
<reference evidence="2 3" key="1">
    <citation type="submission" date="2017-05" db="EMBL/GenBank/DDBJ databases">
        <title>Biotechnological potential of actinobacteria isolated from South African environments.</title>
        <authorList>
            <person name="Le Roes-Hill M."/>
            <person name="Prins A."/>
            <person name="Durrell K.A."/>
        </authorList>
    </citation>
    <scope>NUCLEOTIDE SEQUENCE [LARGE SCALE GENOMIC DNA]</scope>
    <source>
        <strain evidence="2 3">HMC13</strain>
    </source>
</reference>
<accession>A0A243S8S4</accession>
<dbReference type="InterPro" id="IPR002052">
    <property type="entry name" value="DNA_methylase_N6_adenine_CS"/>
</dbReference>
<dbReference type="InterPro" id="IPR029063">
    <property type="entry name" value="SAM-dependent_MTases_sf"/>
</dbReference>
<organism evidence="2 3">
    <name type="scientific">Streptomyces swartbergensis</name>
    <dbReference type="NCBI Taxonomy" id="487165"/>
    <lineage>
        <taxon>Bacteria</taxon>
        <taxon>Bacillati</taxon>
        <taxon>Actinomycetota</taxon>
        <taxon>Actinomycetes</taxon>
        <taxon>Kitasatosporales</taxon>
        <taxon>Streptomycetaceae</taxon>
        <taxon>Streptomyces</taxon>
    </lineage>
</organism>
<dbReference type="EMBL" id="NGFN01000022">
    <property type="protein sequence ID" value="OUD04059.1"/>
    <property type="molecule type" value="Genomic_DNA"/>
</dbReference>
<evidence type="ECO:0000313" key="3">
    <source>
        <dbReference type="Proteomes" id="UP000195105"/>
    </source>
</evidence>
<name>A0A243S8S4_9ACTN</name>
<dbReference type="Proteomes" id="UP000195105">
    <property type="component" value="Unassembled WGS sequence"/>
</dbReference>
<dbReference type="AlphaFoldDB" id="A0A243S8S4"/>
<evidence type="ECO:0000259" key="1">
    <source>
        <dbReference type="Pfam" id="PF06634"/>
    </source>
</evidence>
<dbReference type="SUPFAM" id="SSF53335">
    <property type="entry name" value="S-adenosyl-L-methionine-dependent methyltransferases"/>
    <property type="match status" value="1"/>
</dbReference>
<dbReference type="InterPro" id="IPR009537">
    <property type="entry name" value="DUF1156"/>
</dbReference>
<dbReference type="GO" id="GO:0003676">
    <property type="term" value="F:nucleic acid binding"/>
    <property type="evidence" value="ECO:0007669"/>
    <property type="project" value="InterPro"/>
</dbReference>
<feature type="domain" description="DUF1156" evidence="1">
    <location>
        <begin position="21"/>
        <end position="71"/>
    </location>
</feature>
<keyword evidence="3" id="KW-1185">Reference proteome</keyword>
<proteinExistence type="predicted"/>
<gene>
    <name evidence="2" type="ORF">CA983_06125</name>
</gene>
<dbReference type="Pfam" id="PF06634">
    <property type="entry name" value="DUF1156"/>
    <property type="match status" value="1"/>
</dbReference>
<comment type="caution">
    <text evidence="2">The sequence shown here is derived from an EMBL/GenBank/DDBJ whole genome shotgun (WGS) entry which is preliminary data.</text>
</comment>
<dbReference type="Gene3D" id="3.40.50.150">
    <property type="entry name" value="Vaccinia Virus protein VP39"/>
    <property type="match status" value="1"/>
</dbReference>
<dbReference type="GO" id="GO:0008168">
    <property type="term" value="F:methyltransferase activity"/>
    <property type="evidence" value="ECO:0007669"/>
    <property type="project" value="InterPro"/>
</dbReference>